<evidence type="ECO:0000256" key="1">
    <source>
        <dbReference type="PROSITE-ProRule" id="PRU00409"/>
    </source>
</evidence>
<comment type="caution">
    <text evidence="3">The sequence shown here is derived from an EMBL/GenBank/DDBJ whole genome shotgun (WGS) entry which is preliminary data.</text>
</comment>
<dbReference type="GO" id="GO:0018169">
    <property type="term" value="F:ribosomal S6-glutamic acid ligase activity"/>
    <property type="evidence" value="ECO:0007669"/>
    <property type="project" value="TreeGrafter"/>
</dbReference>
<dbReference type="InterPro" id="IPR048936">
    <property type="entry name" value="MvdD-like_ATPgrasp"/>
</dbReference>
<keyword evidence="3" id="KW-0436">Ligase</keyword>
<dbReference type="OrthoDB" id="9794735at2"/>
<dbReference type="PANTHER" id="PTHR21621">
    <property type="entry name" value="RIBOSOMAL PROTEIN S6 MODIFICATION PROTEIN"/>
    <property type="match status" value="1"/>
</dbReference>
<accession>A0A543CVG3</accession>
<organism evidence="3 4">
    <name type="scientific">Actinoallomurus bryophytorum</name>
    <dbReference type="NCBI Taxonomy" id="1490222"/>
    <lineage>
        <taxon>Bacteria</taxon>
        <taxon>Bacillati</taxon>
        <taxon>Actinomycetota</taxon>
        <taxon>Actinomycetes</taxon>
        <taxon>Streptosporangiales</taxon>
        <taxon>Thermomonosporaceae</taxon>
        <taxon>Actinoallomurus</taxon>
    </lineage>
</organism>
<evidence type="ECO:0000313" key="4">
    <source>
        <dbReference type="Proteomes" id="UP000316096"/>
    </source>
</evidence>
<evidence type="ECO:0000313" key="3">
    <source>
        <dbReference type="EMBL" id="TQM01095.1"/>
    </source>
</evidence>
<dbReference type="Pfam" id="PF21068">
    <property type="entry name" value="ATPgraspMvdD"/>
    <property type="match status" value="1"/>
</dbReference>
<feature type="domain" description="ATP-grasp" evidence="2">
    <location>
        <begin position="133"/>
        <end position="326"/>
    </location>
</feature>
<dbReference type="GO" id="GO:0009432">
    <property type="term" value="P:SOS response"/>
    <property type="evidence" value="ECO:0007669"/>
    <property type="project" value="TreeGrafter"/>
</dbReference>
<name>A0A543CVG3_9ACTN</name>
<dbReference type="GO" id="GO:0046872">
    <property type="term" value="F:metal ion binding"/>
    <property type="evidence" value="ECO:0007669"/>
    <property type="project" value="InterPro"/>
</dbReference>
<dbReference type="PANTHER" id="PTHR21621:SF0">
    <property type="entry name" value="BETA-CITRYLGLUTAMATE SYNTHASE B-RELATED"/>
    <property type="match status" value="1"/>
</dbReference>
<keyword evidence="1" id="KW-0067">ATP-binding</keyword>
<keyword evidence="1" id="KW-0547">Nucleotide-binding</keyword>
<dbReference type="Gene3D" id="3.30.470.20">
    <property type="entry name" value="ATP-grasp fold, B domain"/>
    <property type="match status" value="1"/>
</dbReference>
<sequence>MTSSPTPCVLILTQEFDPTVDPVIRTLSERGAEVVRVDLSYFPRRLSFTTSDFDDRRRLLRDRDREVDLDRLAGVWYRRPTGFDFGPEMGEPERIYARKEAMQGIGGILRATNCLWVNRPDIDAIGELKPYQLELAKRLGFRVPRTLLTNDPQEVSALLDSADRPIVYKSFTGGVIHYPGAFPGGLLTTVVGDEIREHLDRVGHTMCMFQEYVDKAYEVRLTVIGNTYFPVTIKSQDMDTTKVDWRGQAGEQASLPYGDYQPLPDEIIKKTQALFAELGAVYGAVDFIVTPDGEYIFLEVNPAGQFMWMHFDLGLEMGECMAELLMRGGPFERGEVTQVGY</sequence>
<protein>
    <submittedName>
        <fullName evidence="3">Glutathione synthase/RimK-type ligase-like ATP-grasp enzyme</fullName>
    </submittedName>
</protein>
<dbReference type="RefSeq" id="WP_141960972.1">
    <property type="nucleotide sequence ID" value="NZ_VFOZ01000001.1"/>
</dbReference>
<keyword evidence="4" id="KW-1185">Reference proteome</keyword>
<dbReference type="AlphaFoldDB" id="A0A543CVG3"/>
<reference evidence="3 4" key="1">
    <citation type="submission" date="2019-06" db="EMBL/GenBank/DDBJ databases">
        <title>Sequencing the genomes of 1000 actinobacteria strains.</title>
        <authorList>
            <person name="Klenk H.-P."/>
        </authorList>
    </citation>
    <scope>NUCLEOTIDE SEQUENCE [LARGE SCALE GENOMIC DNA]</scope>
    <source>
        <strain evidence="3 4">DSM 102200</strain>
    </source>
</reference>
<dbReference type="GO" id="GO:0005737">
    <property type="term" value="C:cytoplasm"/>
    <property type="evidence" value="ECO:0007669"/>
    <property type="project" value="TreeGrafter"/>
</dbReference>
<dbReference type="InterPro" id="IPR011761">
    <property type="entry name" value="ATP-grasp"/>
</dbReference>
<dbReference type="Proteomes" id="UP000316096">
    <property type="component" value="Unassembled WGS sequence"/>
</dbReference>
<gene>
    <name evidence="3" type="ORF">FB559_6839</name>
</gene>
<dbReference type="EMBL" id="VFOZ01000001">
    <property type="protein sequence ID" value="TQM01095.1"/>
    <property type="molecule type" value="Genomic_DNA"/>
</dbReference>
<proteinExistence type="predicted"/>
<dbReference type="PROSITE" id="PS50975">
    <property type="entry name" value="ATP_GRASP"/>
    <property type="match status" value="1"/>
</dbReference>
<dbReference type="GO" id="GO:0005524">
    <property type="term" value="F:ATP binding"/>
    <property type="evidence" value="ECO:0007669"/>
    <property type="project" value="UniProtKB-UniRule"/>
</dbReference>
<dbReference type="SUPFAM" id="SSF56059">
    <property type="entry name" value="Glutathione synthetase ATP-binding domain-like"/>
    <property type="match status" value="1"/>
</dbReference>
<evidence type="ECO:0000259" key="2">
    <source>
        <dbReference type="PROSITE" id="PS50975"/>
    </source>
</evidence>